<proteinExistence type="predicted"/>
<evidence type="ECO:0000313" key="3">
    <source>
        <dbReference type="Proteomes" id="UP000321570"/>
    </source>
</evidence>
<sequence>MHSIRRFDVSFLIVFCLLKSSLSAVDSEWGTFCQIEENERAVCYLNCFEDIFYLSPKNVDLSFVSGLVVFQNSDKCDGSSAVNTFKKFKSLKEFYYTGAVCPFTQLPNISKLNQMEIQIDMKSKAPFEVSDYKATKQTFLPNMKKLTINRICCDLFEGNFVAPQLEDLKIHCLRKRAFITGYERSYDHILHFTAQHLKRLDFIEDGLGFPVSHVGNLQELNFLCVIKNSRLSNTSPSKIISNNLNLPSLKEIIYSGPNDPNLLRCLELGDVNLTRMYFDYPIPTCSSVWRCPSCHPDSSNDDQNVTLVTKSKTSAIMSHLLPNTTLNTTDLVIEHSPLLIIDSEAMSRFSHLRIFQVKSTESDNGKAILLGNPFKSLQRPKEFQFLRLSLLECNCLEYNAFSWLKTQNAQFEGEIECSRFSLTTEKLKINQWIKITDFLNRMENSCRYITSEESLANLALQRTTKLITNGSGYLTRPFLIMSLSYLVFKLS</sequence>
<evidence type="ECO:0000313" key="2">
    <source>
        <dbReference type="EMBL" id="VUZ51584.1"/>
    </source>
</evidence>
<dbReference type="EMBL" id="CABIJS010000444">
    <property type="protein sequence ID" value="VUZ51584.1"/>
    <property type="molecule type" value="Genomic_DNA"/>
</dbReference>
<evidence type="ECO:0000256" key="1">
    <source>
        <dbReference type="SAM" id="SignalP"/>
    </source>
</evidence>
<reference evidence="2 3" key="1">
    <citation type="submission" date="2019-07" db="EMBL/GenBank/DDBJ databases">
        <authorList>
            <person name="Jastrzebski P J."/>
            <person name="Paukszto L."/>
            <person name="Jastrzebski P J."/>
        </authorList>
    </citation>
    <scope>NUCLEOTIDE SEQUENCE [LARGE SCALE GENOMIC DNA]</scope>
    <source>
        <strain evidence="2 3">WMS-il1</strain>
    </source>
</reference>
<evidence type="ECO:0008006" key="4">
    <source>
        <dbReference type="Google" id="ProtNLM"/>
    </source>
</evidence>
<feature type="signal peptide" evidence="1">
    <location>
        <begin position="1"/>
        <end position="23"/>
    </location>
</feature>
<dbReference type="Proteomes" id="UP000321570">
    <property type="component" value="Unassembled WGS sequence"/>
</dbReference>
<name>A0A564YYA8_HYMDI</name>
<gene>
    <name evidence="2" type="ORF">WMSIL1_LOCUS10531</name>
</gene>
<feature type="chain" id="PRO_5022146249" description="Recep_L_domain domain-containing protein" evidence="1">
    <location>
        <begin position="24"/>
        <end position="491"/>
    </location>
</feature>
<dbReference type="AlphaFoldDB" id="A0A564YYA8"/>
<accession>A0A564YYA8</accession>
<organism evidence="2 3">
    <name type="scientific">Hymenolepis diminuta</name>
    <name type="common">Rat tapeworm</name>
    <dbReference type="NCBI Taxonomy" id="6216"/>
    <lineage>
        <taxon>Eukaryota</taxon>
        <taxon>Metazoa</taxon>
        <taxon>Spiralia</taxon>
        <taxon>Lophotrochozoa</taxon>
        <taxon>Platyhelminthes</taxon>
        <taxon>Cestoda</taxon>
        <taxon>Eucestoda</taxon>
        <taxon>Cyclophyllidea</taxon>
        <taxon>Hymenolepididae</taxon>
        <taxon>Hymenolepis</taxon>
    </lineage>
</organism>
<keyword evidence="3" id="KW-1185">Reference proteome</keyword>
<protein>
    <recommendedName>
        <fullName evidence="4">Recep_L_domain domain-containing protein</fullName>
    </recommendedName>
</protein>
<keyword evidence="1" id="KW-0732">Signal</keyword>